<evidence type="ECO:0000313" key="5">
    <source>
        <dbReference type="EMBL" id="SIN71218.1"/>
    </source>
</evidence>
<dbReference type="AlphaFoldDB" id="A0A1N6DKC6"/>
<organism evidence="5 6">
    <name type="scientific">Sulfurivirga caldicuralii</name>
    <dbReference type="NCBI Taxonomy" id="364032"/>
    <lineage>
        <taxon>Bacteria</taxon>
        <taxon>Pseudomonadati</taxon>
        <taxon>Pseudomonadota</taxon>
        <taxon>Gammaproteobacteria</taxon>
        <taxon>Thiotrichales</taxon>
        <taxon>Piscirickettsiaceae</taxon>
        <taxon>Sulfurivirga</taxon>
    </lineage>
</organism>
<dbReference type="Gene3D" id="3.30.1360.20">
    <property type="entry name" value="Transcriptional coactivator/pterin dehydratase"/>
    <property type="match status" value="1"/>
</dbReference>
<dbReference type="Proteomes" id="UP000198461">
    <property type="component" value="Unassembled WGS sequence"/>
</dbReference>
<dbReference type="GO" id="GO:0008124">
    <property type="term" value="F:4-alpha-hydroxytetrahydrobiopterin dehydratase activity"/>
    <property type="evidence" value="ECO:0007669"/>
    <property type="project" value="UniProtKB-EC"/>
</dbReference>
<evidence type="ECO:0000256" key="3">
    <source>
        <dbReference type="ARBA" id="ARBA00013252"/>
    </source>
</evidence>
<sequence length="91" mass="10652">MNKRWKERSNGRSLETRYLFENFECLREFLDCLADITEALGRHPNISFDRSHVSIIIYPNNADGLDDLDYSMADQLDEAYDTVSRECIAEK</sequence>
<keyword evidence="6" id="KW-1185">Reference proteome</keyword>
<name>A0A1N6DKC6_9GAMM</name>
<accession>A0A1N6DKC6</accession>
<gene>
    <name evidence="5" type="ORF">SAMN05443662_0217</name>
</gene>
<dbReference type="Pfam" id="PF01329">
    <property type="entry name" value="Pterin_4a"/>
    <property type="match status" value="1"/>
</dbReference>
<dbReference type="EMBL" id="FSRE01000001">
    <property type="protein sequence ID" value="SIN71218.1"/>
    <property type="molecule type" value="Genomic_DNA"/>
</dbReference>
<comment type="similarity">
    <text evidence="2">Belongs to the pterin-4-alpha-carbinolamine dehydratase family.</text>
</comment>
<dbReference type="InterPro" id="IPR036428">
    <property type="entry name" value="PCD_sf"/>
</dbReference>
<dbReference type="OrthoDB" id="5297462at2"/>
<dbReference type="EC" id="4.2.1.96" evidence="3"/>
<evidence type="ECO:0000256" key="1">
    <source>
        <dbReference type="ARBA" id="ARBA00001554"/>
    </source>
</evidence>
<dbReference type="RefSeq" id="WP_074200555.1">
    <property type="nucleotide sequence ID" value="NZ_FSRE01000001.1"/>
</dbReference>
<evidence type="ECO:0000256" key="2">
    <source>
        <dbReference type="ARBA" id="ARBA00006472"/>
    </source>
</evidence>
<proteinExistence type="inferred from homology"/>
<keyword evidence="4" id="KW-0456">Lyase</keyword>
<dbReference type="InterPro" id="IPR001533">
    <property type="entry name" value="Pterin_deHydtase"/>
</dbReference>
<dbReference type="STRING" id="364032.SAMN05443662_0217"/>
<reference evidence="5 6" key="1">
    <citation type="submission" date="2016-11" db="EMBL/GenBank/DDBJ databases">
        <authorList>
            <person name="Jaros S."/>
            <person name="Januszkiewicz K."/>
            <person name="Wedrychowicz H."/>
        </authorList>
    </citation>
    <scope>NUCLEOTIDE SEQUENCE [LARGE SCALE GENOMIC DNA]</scope>
    <source>
        <strain evidence="5 6">DSM 17737</strain>
    </source>
</reference>
<dbReference type="SUPFAM" id="SSF55248">
    <property type="entry name" value="PCD-like"/>
    <property type="match status" value="1"/>
</dbReference>
<evidence type="ECO:0000313" key="6">
    <source>
        <dbReference type="Proteomes" id="UP000198461"/>
    </source>
</evidence>
<comment type="catalytic activity">
    <reaction evidence="1">
        <text>(4aS,6R)-4a-hydroxy-L-erythro-5,6,7,8-tetrahydrobiopterin = (6R)-L-erythro-6,7-dihydrobiopterin + H2O</text>
        <dbReference type="Rhea" id="RHEA:11920"/>
        <dbReference type="ChEBI" id="CHEBI:15377"/>
        <dbReference type="ChEBI" id="CHEBI:15642"/>
        <dbReference type="ChEBI" id="CHEBI:43120"/>
        <dbReference type="EC" id="4.2.1.96"/>
    </reaction>
</comment>
<protein>
    <recommendedName>
        <fullName evidence="3">4a-hydroxytetrahydrobiopterin dehydratase</fullName>
        <ecNumber evidence="3">4.2.1.96</ecNumber>
    </recommendedName>
</protein>
<evidence type="ECO:0000256" key="4">
    <source>
        <dbReference type="ARBA" id="ARBA00023239"/>
    </source>
</evidence>
<dbReference type="GO" id="GO:0006729">
    <property type="term" value="P:tetrahydrobiopterin biosynthetic process"/>
    <property type="evidence" value="ECO:0007669"/>
    <property type="project" value="InterPro"/>
</dbReference>